<evidence type="ECO:0000313" key="7">
    <source>
        <dbReference type="Proteomes" id="UP000594569"/>
    </source>
</evidence>
<keyword evidence="2 4" id="KW-0808">Transferase</keyword>
<dbReference type="InterPro" id="IPR029044">
    <property type="entry name" value="Nucleotide-diphossugar_trans"/>
</dbReference>
<evidence type="ECO:0000313" key="6">
    <source>
        <dbReference type="Proteomes" id="UP000074850"/>
    </source>
</evidence>
<dbReference type="PANTHER" id="PTHR22916:SF51">
    <property type="entry name" value="GLYCOSYLTRANSFERASE EPSH-RELATED"/>
    <property type="match status" value="1"/>
</dbReference>
<dbReference type="Gene3D" id="3.90.550.10">
    <property type="entry name" value="Spore Coat Polysaccharide Biosynthesis Protein SpsA, Chain A"/>
    <property type="match status" value="1"/>
</dbReference>
<dbReference type="EMBL" id="FIHM01000006">
    <property type="protein sequence ID" value="CYV20345.1"/>
    <property type="molecule type" value="Genomic_DNA"/>
</dbReference>
<evidence type="ECO:0000313" key="5">
    <source>
        <dbReference type="EMBL" id="QPO25891.1"/>
    </source>
</evidence>
<evidence type="ECO:0000256" key="1">
    <source>
        <dbReference type="ARBA" id="ARBA00022676"/>
    </source>
</evidence>
<evidence type="ECO:0000313" key="4">
    <source>
        <dbReference type="EMBL" id="CYV20345.1"/>
    </source>
</evidence>
<dbReference type="EMBL" id="CP065430">
    <property type="protein sequence ID" value="QPO25891.1"/>
    <property type="molecule type" value="Genomic_DNA"/>
</dbReference>
<reference evidence="4 6" key="1">
    <citation type="submission" date="2016-02" db="EMBL/GenBank/DDBJ databases">
        <authorList>
            <consortium name="Pathogen Informatics"/>
        </authorList>
    </citation>
    <scope>NUCLEOTIDE SEQUENCE [LARGE SCALE GENOMIC DNA]</scope>
    <source>
        <strain evidence="4 6">LSS64</strain>
    </source>
</reference>
<dbReference type="Pfam" id="PF00535">
    <property type="entry name" value="Glycos_transf_2"/>
    <property type="match status" value="1"/>
</dbReference>
<dbReference type="CDD" id="cd00761">
    <property type="entry name" value="Glyco_tranf_GTA_type"/>
    <property type="match status" value="1"/>
</dbReference>
<protein>
    <submittedName>
        <fullName evidence="4">Glycosyl transferase family protein</fullName>
        <ecNumber evidence="4">2.4.1.212</ecNumber>
    </submittedName>
    <submittedName>
        <fullName evidence="5">Glycosyltransferase family 2 protein</fullName>
    </submittedName>
</protein>
<dbReference type="Proteomes" id="UP000074850">
    <property type="component" value="Unassembled WGS sequence"/>
</dbReference>
<name>A0A116LZY2_STRSU</name>
<dbReference type="InterPro" id="IPR001173">
    <property type="entry name" value="Glyco_trans_2-like"/>
</dbReference>
<dbReference type="AlphaFoldDB" id="A0A116LZY2"/>
<keyword evidence="1 4" id="KW-0328">Glycosyltransferase</keyword>
<dbReference type="Proteomes" id="UP000594569">
    <property type="component" value="Chromosome"/>
</dbReference>
<dbReference type="PANTHER" id="PTHR22916">
    <property type="entry name" value="GLYCOSYLTRANSFERASE"/>
    <property type="match status" value="1"/>
</dbReference>
<evidence type="ECO:0000259" key="3">
    <source>
        <dbReference type="Pfam" id="PF00535"/>
    </source>
</evidence>
<proteinExistence type="predicted"/>
<accession>A0A116LZY2</accession>
<dbReference type="GO" id="GO:0050501">
    <property type="term" value="F:hyaluronan synthase activity"/>
    <property type="evidence" value="ECO:0007669"/>
    <property type="project" value="UniProtKB-EC"/>
</dbReference>
<evidence type="ECO:0000256" key="2">
    <source>
        <dbReference type="ARBA" id="ARBA00022679"/>
    </source>
</evidence>
<dbReference type="SUPFAM" id="SSF53448">
    <property type="entry name" value="Nucleotide-diphospho-sugar transferases"/>
    <property type="match status" value="1"/>
</dbReference>
<gene>
    <name evidence="4" type="primary">hyaD_4</name>
    <name evidence="4" type="ORF">ERS132426_00525</name>
    <name evidence="5" type="ORF">I5V48_07775</name>
</gene>
<dbReference type="RefSeq" id="WP_050584794.1">
    <property type="nucleotide sequence ID" value="NZ_CEDT01000025.1"/>
</dbReference>
<organism evidence="4 6">
    <name type="scientific">Streptococcus suis</name>
    <dbReference type="NCBI Taxonomy" id="1307"/>
    <lineage>
        <taxon>Bacteria</taxon>
        <taxon>Bacillati</taxon>
        <taxon>Bacillota</taxon>
        <taxon>Bacilli</taxon>
        <taxon>Lactobacillales</taxon>
        <taxon>Streptococcaceae</taxon>
        <taxon>Streptococcus</taxon>
    </lineage>
</organism>
<feature type="domain" description="Glycosyltransferase 2-like" evidence="3">
    <location>
        <begin position="7"/>
        <end position="176"/>
    </location>
</feature>
<sequence length="296" mass="34181">MNTPLISVIVPVYNVEGYIEQCIRSIQSQTYKNLEVIIVDDGSPDNSIVKAKSLTDGDPRFIYIQQENGGLSAARNTGLEHATGEYVTFIDSDDFLFEASIEMMYHGLKLSHAEISIGAFCRFDDVNFIFYDYGSFKFELLSPEELLERQDNQVLALRLMFWTAWGKLYKKELFADIRFPVGQCYEDAAISWKLFMKAQHACYLNQPLYVYRSNPSSISQNFKLEHNVHLEFLKERIVKMNEIGYPIQKSISLYLHHLRNHIQLCLDIGEMTEVASLENELERIESGHLDFLTSDE</sequence>
<dbReference type="EC" id="2.4.1.212" evidence="4"/>
<reference evidence="5 7" key="2">
    <citation type="submission" date="2020-12" db="EMBL/GenBank/DDBJ databases">
        <title>Nonconservative transfer and diversity of a new family of integrative and conjugative elements associated with antibiotic resistance in zoonotic pathogen Streptococcus suis.</title>
        <authorList>
            <person name="Huang J."/>
        </authorList>
    </citation>
    <scope>NUCLEOTIDE SEQUENCE [LARGE SCALE GENOMIC DNA]</scope>
    <source>
        <strain evidence="5 7">YZDH1</strain>
    </source>
</reference>